<organism evidence="1 2">
    <name type="scientific">Glossina austeni</name>
    <name type="common">Savannah tsetse fly</name>
    <dbReference type="NCBI Taxonomy" id="7395"/>
    <lineage>
        <taxon>Eukaryota</taxon>
        <taxon>Metazoa</taxon>
        <taxon>Ecdysozoa</taxon>
        <taxon>Arthropoda</taxon>
        <taxon>Hexapoda</taxon>
        <taxon>Insecta</taxon>
        <taxon>Pterygota</taxon>
        <taxon>Neoptera</taxon>
        <taxon>Endopterygota</taxon>
        <taxon>Diptera</taxon>
        <taxon>Brachycera</taxon>
        <taxon>Muscomorpha</taxon>
        <taxon>Hippoboscoidea</taxon>
        <taxon>Glossinidae</taxon>
        <taxon>Glossina</taxon>
    </lineage>
</organism>
<dbReference type="EnsemblMetazoa" id="GAUT003243-RA">
    <property type="protein sequence ID" value="GAUT003243-PA"/>
    <property type="gene ID" value="GAUT003243"/>
</dbReference>
<evidence type="ECO:0000313" key="1">
    <source>
        <dbReference type="EnsemblMetazoa" id="GAUT003243-PA"/>
    </source>
</evidence>
<protein>
    <submittedName>
        <fullName evidence="1">Uncharacterized protein</fullName>
    </submittedName>
</protein>
<accession>A0A1A9UFJ5</accession>
<evidence type="ECO:0000313" key="2">
    <source>
        <dbReference type="Proteomes" id="UP000078200"/>
    </source>
</evidence>
<dbReference type="VEuPathDB" id="VectorBase:GAUT003243"/>
<dbReference type="Proteomes" id="UP000078200">
    <property type="component" value="Unassembled WGS sequence"/>
</dbReference>
<name>A0A1A9UFJ5_GLOAU</name>
<sequence length="153" mass="16642">MGSETTITNSSTGTALAAHDVKVYSFFGLDLSFEEENDANIPKALPRLEDCPSCSNQESTSTCQRATMLLLSSSKLSSRGGVVVRALSSNYLQISNKLQEASPEEQSAYNVGVASAREILQRHPYLRVAIGEEEPKLTAHQRRYTCGNILQTG</sequence>
<keyword evidence="2" id="KW-1185">Reference proteome</keyword>
<reference evidence="1" key="1">
    <citation type="submission" date="2020-05" db="UniProtKB">
        <authorList>
            <consortium name="EnsemblMetazoa"/>
        </authorList>
    </citation>
    <scope>IDENTIFICATION</scope>
    <source>
        <strain evidence="1">TTRI</strain>
    </source>
</reference>
<proteinExistence type="predicted"/>
<dbReference type="AlphaFoldDB" id="A0A1A9UFJ5"/>